<evidence type="ECO:0000313" key="1">
    <source>
        <dbReference type="EMBL" id="MBB6062770.1"/>
    </source>
</evidence>
<sequence>MSKIRYVRSKEIRSNPLFYGKKMKQLLLQMGSQKQLLSVSKMILKILKVL</sequence>
<comment type="caution">
    <text evidence="1">The sequence shown here is derived from an EMBL/GenBank/DDBJ whole genome shotgun (WGS) entry which is preliminary data.</text>
</comment>
<keyword evidence="2" id="KW-1185">Reference proteome</keyword>
<dbReference type="AlphaFoldDB" id="A0A841GTQ5"/>
<proteinExistence type="predicted"/>
<dbReference type="EMBL" id="JACHEX010000003">
    <property type="protein sequence ID" value="MBB6062770.1"/>
    <property type="molecule type" value="Genomic_DNA"/>
</dbReference>
<reference evidence="1 2" key="1">
    <citation type="submission" date="2020-08" db="EMBL/GenBank/DDBJ databases">
        <title>Genomic Encyclopedia of Type Strains, Phase IV (KMG-IV): sequencing the most valuable type-strain genomes for metagenomic binning, comparative biology and taxonomic classification.</title>
        <authorList>
            <person name="Goeker M."/>
        </authorList>
    </citation>
    <scope>NUCLEOTIDE SEQUENCE [LARGE SCALE GENOMIC DNA]</scope>
    <source>
        <strain evidence="1 2">DSM 13481</strain>
    </source>
</reference>
<accession>A0A841GTQ5</accession>
<dbReference type="Proteomes" id="UP000555828">
    <property type="component" value="Unassembled WGS sequence"/>
</dbReference>
<evidence type="ECO:0000313" key="2">
    <source>
        <dbReference type="Proteomes" id="UP000555828"/>
    </source>
</evidence>
<dbReference type="RefSeq" id="WP_246348206.1">
    <property type="nucleotide sequence ID" value="NZ_JACHEX010000003.1"/>
</dbReference>
<gene>
    <name evidence="1" type="ORF">HNP65_001222</name>
</gene>
<name>A0A841GTQ5_9BACT</name>
<organism evidence="1 2">
    <name type="scientific">Thermosipho japonicus</name>
    <dbReference type="NCBI Taxonomy" id="90323"/>
    <lineage>
        <taxon>Bacteria</taxon>
        <taxon>Thermotogati</taxon>
        <taxon>Thermotogota</taxon>
        <taxon>Thermotogae</taxon>
        <taxon>Thermotogales</taxon>
        <taxon>Fervidobacteriaceae</taxon>
        <taxon>Thermosipho</taxon>
    </lineage>
</organism>
<protein>
    <submittedName>
        <fullName evidence="1">Uncharacterized protein</fullName>
    </submittedName>
</protein>